<accession>A0A484M0D1</accession>
<proteinExistence type="predicted"/>
<protein>
    <submittedName>
        <fullName evidence="1">Uncharacterized protein</fullName>
    </submittedName>
</protein>
<gene>
    <name evidence="1" type="ORF">CCAM_LOCUS24079</name>
</gene>
<name>A0A484M0D1_9ASTE</name>
<evidence type="ECO:0000313" key="1">
    <source>
        <dbReference type="EMBL" id="VFQ82303.1"/>
    </source>
</evidence>
<dbReference type="Proteomes" id="UP000595140">
    <property type="component" value="Unassembled WGS sequence"/>
</dbReference>
<keyword evidence="2" id="KW-1185">Reference proteome</keyword>
<reference evidence="1 2" key="1">
    <citation type="submission" date="2018-04" db="EMBL/GenBank/DDBJ databases">
        <authorList>
            <person name="Vogel A."/>
        </authorList>
    </citation>
    <scope>NUCLEOTIDE SEQUENCE [LARGE SCALE GENOMIC DNA]</scope>
</reference>
<evidence type="ECO:0000313" key="2">
    <source>
        <dbReference type="Proteomes" id="UP000595140"/>
    </source>
</evidence>
<dbReference type="EMBL" id="OOIL02002358">
    <property type="protein sequence ID" value="VFQ82303.1"/>
    <property type="molecule type" value="Genomic_DNA"/>
</dbReference>
<sequence>MLCTFLMTLEGMIKSWLQKTNLSHSFSPILNADIGLPRYLIGRSPGGRFVNLSSIPWLSFFDECSLVLADYLWSCRFEKLKEDIGSRLNEIQA</sequence>
<organism evidence="1 2">
    <name type="scientific">Cuscuta campestris</name>
    <dbReference type="NCBI Taxonomy" id="132261"/>
    <lineage>
        <taxon>Eukaryota</taxon>
        <taxon>Viridiplantae</taxon>
        <taxon>Streptophyta</taxon>
        <taxon>Embryophyta</taxon>
        <taxon>Tracheophyta</taxon>
        <taxon>Spermatophyta</taxon>
        <taxon>Magnoliopsida</taxon>
        <taxon>eudicotyledons</taxon>
        <taxon>Gunneridae</taxon>
        <taxon>Pentapetalae</taxon>
        <taxon>asterids</taxon>
        <taxon>lamiids</taxon>
        <taxon>Solanales</taxon>
        <taxon>Convolvulaceae</taxon>
        <taxon>Cuscuteae</taxon>
        <taxon>Cuscuta</taxon>
        <taxon>Cuscuta subgen. Grammica</taxon>
        <taxon>Cuscuta sect. Cleistogrammica</taxon>
    </lineage>
</organism>
<dbReference type="AlphaFoldDB" id="A0A484M0D1"/>